<accession>A0A2T2ZXL9</accession>
<protein>
    <submittedName>
        <fullName evidence="1">Uncharacterized protein</fullName>
    </submittedName>
</protein>
<dbReference type="EMBL" id="KZ678580">
    <property type="protein sequence ID" value="PSR79087.1"/>
    <property type="molecule type" value="Genomic_DNA"/>
</dbReference>
<gene>
    <name evidence="1" type="ORF">BD289DRAFT_106448</name>
</gene>
<sequence length="179" mass="20254">MSQRKHTACISCRDDCDGAEKACLVVGSRSDCFSIALPLLFHCSSILPLLFHCSSIALPLLFHCSSMTIAIYRAYFTRGTIHYRHLAAMDQVGLLPLDRQLCVQKPARLKRHTAQKSPTALPFMYTNVCSVITAWERRKQTQEQEQDPQRKMPSVPGSWICEACICRVLAYRIEWSGTC</sequence>
<organism evidence="1 2">
    <name type="scientific">Coniella lustricola</name>
    <dbReference type="NCBI Taxonomy" id="2025994"/>
    <lineage>
        <taxon>Eukaryota</taxon>
        <taxon>Fungi</taxon>
        <taxon>Dikarya</taxon>
        <taxon>Ascomycota</taxon>
        <taxon>Pezizomycotina</taxon>
        <taxon>Sordariomycetes</taxon>
        <taxon>Sordariomycetidae</taxon>
        <taxon>Diaporthales</taxon>
        <taxon>Schizoparmaceae</taxon>
        <taxon>Coniella</taxon>
    </lineage>
</organism>
<evidence type="ECO:0000313" key="2">
    <source>
        <dbReference type="Proteomes" id="UP000241462"/>
    </source>
</evidence>
<keyword evidence="2" id="KW-1185">Reference proteome</keyword>
<name>A0A2T2ZXL9_9PEZI</name>
<reference evidence="1 2" key="1">
    <citation type="journal article" date="2018" name="Mycol. Prog.">
        <title>Coniella lustricola, a new species from submerged detritus.</title>
        <authorList>
            <person name="Raudabaugh D.B."/>
            <person name="Iturriaga T."/>
            <person name="Carver A."/>
            <person name="Mondo S."/>
            <person name="Pangilinan J."/>
            <person name="Lipzen A."/>
            <person name="He G."/>
            <person name="Amirebrahimi M."/>
            <person name="Grigoriev I.V."/>
            <person name="Miller A.N."/>
        </authorList>
    </citation>
    <scope>NUCLEOTIDE SEQUENCE [LARGE SCALE GENOMIC DNA]</scope>
    <source>
        <strain evidence="1 2">B22-T-1</strain>
    </source>
</reference>
<dbReference type="AlphaFoldDB" id="A0A2T2ZXL9"/>
<dbReference type="InParanoid" id="A0A2T2ZXL9"/>
<dbReference type="Proteomes" id="UP000241462">
    <property type="component" value="Unassembled WGS sequence"/>
</dbReference>
<evidence type="ECO:0000313" key="1">
    <source>
        <dbReference type="EMBL" id="PSR79087.1"/>
    </source>
</evidence>
<proteinExistence type="predicted"/>